<dbReference type="AlphaFoldDB" id="A0A8J6ENS3"/>
<dbReference type="Gene3D" id="3.30.40.10">
    <property type="entry name" value="Zinc/RING finger domain, C3HC4 (zinc finger)"/>
    <property type="match status" value="1"/>
</dbReference>
<evidence type="ECO:0000256" key="4">
    <source>
        <dbReference type="PROSITE-ProRule" id="PRU00175"/>
    </source>
</evidence>
<dbReference type="PROSITE" id="PS00518">
    <property type="entry name" value="ZF_RING_1"/>
    <property type="match status" value="1"/>
</dbReference>
<keyword evidence="7" id="KW-1185">Reference proteome</keyword>
<gene>
    <name evidence="6" type="ORF">GDO78_019816</name>
</gene>
<dbReference type="InterPro" id="IPR017907">
    <property type="entry name" value="Znf_RING_CS"/>
</dbReference>
<evidence type="ECO:0000256" key="2">
    <source>
        <dbReference type="ARBA" id="ARBA00022771"/>
    </source>
</evidence>
<keyword evidence="2 4" id="KW-0863">Zinc-finger</keyword>
<evidence type="ECO:0000259" key="5">
    <source>
        <dbReference type="PROSITE" id="PS50089"/>
    </source>
</evidence>
<evidence type="ECO:0000256" key="3">
    <source>
        <dbReference type="ARBA" id="ARBA00022833"/>
    </source>
</evidence>
<accession>A0A8J6ENS3</accession>
<protein>
    <recommendedName>
        <fullName evidence="5">RING-type domain-containing protein</fullName>
    </recommendedName>
</protein>
<dbReference type="PANTHER" id="PTHR24103">
    <property type="entry name" value="E3 UBIQUITIN-PROTEIN LIGASE TRIM"/>
    <property type="match status" value="1"/>
</dbReference>
<proteinExistence type="predicted"/>
<reference evidence="6" key="1">
    <citation type="thesis" date="2020" institute="ProQuest LLC" country="789 East Eisenhower Parkway, Ann Arbor, MI, USA">
        <title>Comparative Genomics and Chromosome Evolution.</title>
        <authorList>
            <person name="Mudd A.B."/>
        </authorList>
    </citation>
    <scope>NUCLEOTIDE SEQUENCE</scope>
    <source>
        <strain evidence="6">HN-11 Male</strain>
        <tissue evidence="6">Kidney and liver</tissue>
    </source>
</reference>
<evidence type="ECO:0000313" key="6">
    <source>
        <dbReference type="EMBL" id="KAG9472375.1"/>
    </source>
</evidence>
<dbReference type="GO" id="GO:0008270">
    <property type="term" value="F:zinc ion binding"/>
    <property type="evidence" value="ECO:0007669"/>
    <property type="project" value="UniProtKB-KW"/>
</dbReference>
<keyword evidence="3" id="KW-0862">Zinc</keyword>
<dbReference type="InterPro" id="IPR001841">
    <property type="entry name" value="Znf_RING"/>
</dbReference>
<keyword evidence="1" id="KW-0479">Metal-binding</keyword>
<dbReference type="PROSITE" id="PS50089">
    <property type="entry name" value="ZF_RING_2"/>
    <property type="match status" value="1"/>
</dbReference>
<dbReference type="EMBL" id="WNTK01000056">
    <property type="protein sequence ID" value="KAG9472375.1"/>
    <property type="molecule type" value="Genomic_DNA"/>
</dbReference>
<dbReference type="OrthoDB" id="654191at2759"/>
<feature type="domain" description="RING-type" evidence="5">
    <location>
        <begin position="16"/>
        <end position="59"/>
    </location>
</feature>
<sequence length="101" mass="11240">MSSSGPFRQLQDGSVCPLCEAYFEDPVTTECGHSYCRMCLLSHAGGKDNAGGQLSCPTCARVMGWRAVTTDVRLGVTTRIAQRLNFQALPPRRRRYQEQEI</sequence>
<name>A0A8J6ENS3_ELECQ</name>
<dbReference type="Pfam" id="PF15227">
    <property type="entry name" value="zf-C3HC4_4"/>
    <property type="match status" value="1"/>
</dbReference>
<dbReference type="Proteomes" id="UP000770717">
    <property type="component" value="Unassembled WGS sequence"/>
</dbReference>
<dbReference type="InterPro" id="IPR050143">
    <property type="entry name" value="TRIM/RBCC"/>
</dbReference>
<organism evidence="6 7">
    <name type="scientific">Eleutherodactylus coqui</name>
    <name type="common">Puerto Rican coqui</name>
    <dbReference type="NCBI Taxonomy" id="57060"/>
    <lineage>
        <taxon>Eukaryota</taxon>
        <taxon>Metazoa</taxon>
        <taxon>Chordata</taxon>
        <taxon>Craniata</taxon>
        <taxon>Vertebrata</taxon>
        <taxon>Euteleostomi</taxon>
        <taxon>Amphibia</taxon>
        <taxon>Batrachia</taxon>
        <taxon>Anura</taxon>
        <taxon>Neobatrachia</taxon>
        <taxon>Hyloidea</taxon>
        <taxon>Eleutherodactylidae</taxon>
        <taxon>Eleutherodactylinae</taxon>
        <taxon>Eleutherodactylus</taxon>
        <taxon>Eleutherodactylus</taxon>
    </lineage>
</organism>
<dbReference type="SUPFAM" id="SSF57850">
    <property type="entry name" value="RING/U-box"/>
    <property type="match status" value="1"/>
</dbReference>
<evidence type="ECO:0000313" key="7">
    <source>
        <dbReference type="Proteomes" id="UP000770717"/>
    </source>
</evidence>
<dbReference type="SMART" id="SM00184">
    <property type="entry name" value="RING"/>
    <property type="match status" value="1"/>
</dbReference>
<evidence type="ECO:0000256" key="1">
    <source>
        <dbReference type="ARBA" id="ARBA00022723"/>
    </source>
</evidence>
<dbReference type="InterPro" id="IPR013083">
    <property type="entry name" value="Znf_RING/FYVE/PHD"/>
</dbReference>
<comment type="caution">
    <text evidence="6">The sequence shown here is derived from an EMBL/GenBank/DDBJ whole genome shotgun (WGS) entry which is preliminary data.</text>
</comment>